<dbReference type="AlphaFoldDB" id="A0A0V0GST8"/>
<dbReference type="Gene3D" id="2.40.70.10">
    <property type="entry name" value="Acid Proteases"/>
    <property type="match status" value="1"/>
</dbReference>
<accession>A0A0V0GST8</accession>
<dbReference type="CDD" id="cd00303">
    <property type="entry name" value="retropepsin_like"/>
    <property type="match status" value="1"/>
</dbReference>
<organism evidence="1">
    <name type="scientific">Solanum chacoense</name>
    <name type="common">Chaco potato</name>
    <dbReference type="NCBI Taxonomy" id="4108"/>
    <lineage>
        <taxon>Eukaryota</taxon>
        <taxon>Viridiplantae</taxon>
        <taxon>Streptophyta</taxon>
        <taxon>Embryophyta</taxon>
        <taxon>Tracheophyta</taxon>
        <taxon>Spermatophyta</taxon>
        <taxon>Magnoliopsida</taxon>
        <taxon>eudicotyledons</taxon>
        <taxon>Gunneridae</taxon>
        <taxon>Pentapetalae</taxon>
        <taxon>asterids</taxon>
        <taxon>lamiids</taxon>
        <taxon>Solanales</taxon>
        <taxon>Solanaceae</taxon>
        <taxon>Solanoideae</taxon>
        <taxon>Solaneae</taxon>
        <taxon>Solanum</taxon>
    </lineage>
</organism>
<proteinExistence type="predicted"/>
<dbReference type="InterPro" id="IPR021109">
    <property type="entry name" value="Peptidase_aspartic_dom_sf"/>
</dbReference>
<evidence type="ECO:0000313" key="1">
    <source>
        <dbReference type="EMBL" id="JAP11144.1"/>
    </source>
</evidence>
<name>A0A0V0GST8_SOLCH</name>
<sequence length="133" mass="14418">MRSVSLAELVHVSTPVGESLVVDQILRSCLVTIQGCDTRVDLILLDMVDFDVILGMDWLSPYHAVLDCYAKTVTLAMPGISPVLWQGAYSHTPTGIISFMRARRLVASGCLAYLAYVRDVSRDDSSVGSIPSG</sequence>
<dbReference type="Pfam" id="PF08284">
    <property type="entry name" value="RVP_2"/>
    <property type="match status" value="1"/>
</dbReference>
<dbReference type="EMBL" id="GEDG01031857">
    <property type="protein sequence ID" value="JAP11144.1"/>
    <property type="molecule type" value="Transcribed_RNA"/>
</dbReference>
<protein>
    <submittedName>
        <fullName evidence="1">Putative ovule protein</fullName>
    </submittedName>
</protein>
<reference evidence="1" key="1">
    <citation type="submission" date="2015-12" db="EMBL/GenBank/DDBJ databases">
        <title>Gene expression during late stages of embryo sac development: a critical building block for successful pollen-pistil interactions.</title>
        <authorList>
            <person name="Liu Y."/>
            <person name="Joly V."/>
            <person name="Sabar M."/>
            <person name="Matton D.P."/>
        </authorList>
    </citation>
    <scope>NUCLEOTIDE SEQUENCE</scope>
</reference>